<protein>
    <recommendedName>
        <fullName evidence="4">DUF4419 domain-containing protein</fullName>
    </recommendedName>
</protein>
<sequence length="413" mass="46454">MPVTLNIVNHPARPWEDDKVTTPEELFERACPRDFKQSERLIQTSLSRRVLRETHTSPSKNGLIWAAYHAYSNHHHLTLRPEDIWFAILTQLSFYINANAEDLRSFFVDHKGNKELEVIDAGSLEYANFGAFAQRMTHMIAKNVKDPELRTWVMPSFSTTTDTDRVVASVLFMGAMQKYFSYGFTMCCGIPSVTLLGEVADYQEILARLDKMEQLGDEPTQFAEMLRPILRHMILSFHEPTSPQVAAFWNKIATREQRGSGMDYMSGWISAFCYWSSEGKARWRSPKKAVLDGVSYPLVDFNAVPDGICSVPVTVDDNGDVYSCTMLAGSFGIQGIPEAAAEDSPEGSESTGSQATPPALTNIRPLTGWLMYENKENAAALDCEEEESLSMRYEPGMTPESVLRMDRGILQEI</sequence>
<dbReference type="GeneID" id="73331752"/>
<accession>A0AA37PEK7</accession>
<dbReference type="AlphaFoldDB" id="A0AA37PEK7"/>
<evidence type="ECO:0000313" key="3">
    <source>
        <dbReference type="Proteomes" id="UP001055115"/>
    </source>
</evidence>
<dbReference type="RefSeq" id="XP_049133119.1">
    <property type="nucleotide sequence ID" value="XM_049277162.1"/>
</dbReference>
<dbReference type="InterPro" id="IPR025533">
    <property type="entry name" value="DUF4419"/>
</dbReference>
<evidence type="ECO:0008006" key="4">
    <source>
        <dbReference type="Google" id="ProtNLM"/>
    </source>
</evidence>
<organism evidence="2 3">
    <name type="scientific">Colletotrichum spaethianum</name>
    <dbReference type="NCBI Taxonomy" id="700344"/>
    <lineage>
        <taxon>Eukaryota</taxon>
        <taxon>Fungi</taxon>
        <taxon>Dikarya</taxon>
        <taxon>Ascomycota</taxon>
        <taxon>Pezizomycotina</taxon>
        <taxon>Sordariomycetes</taxon>
        <taxon>Hypocreomycetidae</taxon>
        <taxon>Glomerellales</taxon>
        <taxon>Glomerellaceae</taxon>
        <taxon>Colletotrichum</taxon>
        <taxon>Colletotrichum spaethianum species complex</taxon>
    </lineage>
</organism>
<dbReference type="PANTHER" id="PTHR31252:SF11">
    <property type="entry name" value="DUF4419 DOMAIN-CONTAINING PROTEIN"/>
    <property type="match status" value="1"/>
</dbReference>
<evidence type="ECO:0000256" key="1">
    <source>
        <dbReference type="SAM" id="MobiDB-lite"/>
    </source>
</evidence>
<dbReference type="PANTHER" id="PTHR31252">
    <property type="entry name" value="DUF4419 DOMAIN-CONTAINING PROTEIN"/>
    <property type="match status" value="1"/>
</dbReference>
<name>A0AA37PEK7_9PEZI</name>
<keyword evidence="3" id="KW-1185">Reference proteome</keyword>
<feature type="compositionally biased region" description="Polar residues" evidence="1">
    <location>
        <begin position="347"/>
        <end position="356"/>
    </location>
</feature>
<feature type="region of interest" description="Disordered" evidence="1">
    <location>
        <begin position="339"/>
        <end position="359"/>
    </location>
</feature>
<dbReference type="EMBL" id="BQXU01000040">
    <property type="protein sequence ID" value="GKT50769.1"/>
    <property type="molecule type" value="Genomic_DNA"/>
</dbReference>
<gene>
    <name evidence="2" type="ORF">ColSpa_10950</name>
</gene>
<reference evidence="2 3" key="1">
    <citation type="submission" date="2022-03" db="EMBL/GenBank/DDBJ databases">
        <title>Genome data of Colletotrichum spp.</title>
        <authorList>
            <person name="Utami Y.D."/>
            <person name="Hiruma K."/>
        </authorList>
    </citation>
    <scope>NUCLEOTIDE SEQUENCE [LARGE SCALE GENOMIC DNA]</scope>
    <source>
        <strain evidence="2 3">MAFF 239500</strain>
    </source>
</reference>
<comment type="caution">
    <text evidence="2">The sequence shown here is derived from an EMBL/GenBank/DDBJ whole genome shotgun (WGS) entry which is preliminary data.</text>
</comment>
<dbReference type="Proteomes" id="UP001055115">
    <property type="component" value="Unassembled WGS sequence"/>
</dbReference>
<dbReference type="Pfam" id="PF14388">
    <property type="entry name" value="DUF4419"/>
    <property type="match status" value="1"/>
</dbReference>
<evidence type="ECO:0000313" key="2">
    <source>
        <dbReference type="EMBL" id="GKT50769.1"/>
    </source>
</evidence>
<proteinExistence type="predicted"/>